<sequence length="128" mass="14036">MNEIKATLKSIVKRDSLHIVELVFDGEKLYLLALELPQNLYIGQSVTVAIKPTQIALAKDFDLKTSFDNQLKGSVATLEIGELLVSVKVAVGGTILESVITYKSYLRMNFQVGDSIILLLPSSELAIL</sequence>
<dbReference type="InterPro" id="IPR008995">
    <property type="entry name" value="Mo/tungstate-bd_C_term_dom"/>
</dbReference>
<dbReference type="PROSITE" id="PS51866">
    <property type="entry name" value="MOP"/>
    <property type="match status" value="1"/>
</dbReference>
<feature type="domain" description="Mop" evidence="2">
    <location>
        <begin position="64"/>
        <end position="128"/>
    </location>
</feature>
<organism evidence="3">
    <name type="scientific">hydrothermal vent metagenome</name>
    <dbReference type="NCBI Taxonomy" id="652676"/>
    <lineage>
        <taxon>unclassified sequences</taxon>
        <taxon>metagenomes</taxon>
        <taxon>ecological metagenomes</taxon>
    </lineage>
</organism>
<dbReference type="InterPro" id="IPR005116">
    <property type="entry name" value="Transp-assoc_OB_typ1"/>
</dbReference>
<protein>
    <submittedName>
        <fullName evidence="3">Molybdate-binding domain of ModE</fullName>
    </submittedName>
</protein>
<proteinExistence type="predicted"/>
<dbReference type="InterPro" id="IPR004606">
    <property type="entry name" value="Mop_domain"/>
</dbReference>
<dbReference type="Pfam" id="PF03459">
    <property type="entry name" value="TOBE"/>
    <property type="match status" value="1"/>
</dbReference>
<dbReference type="Gene3D" id="2.40.50.100">
    <property type="match status" value="1"/>
</dbReference>
<dbReference type="GO" id="GO:0015689">
    <property type="term" value="P:molybdate ion transport"/>
    <property type="evidence" value="ECO:0007669"/>
    <property type="project" value="InterPro"/>
</dbReference>
<name>A0A1W1C502_9ZZZZ</name>
<dbReference type="AlphaFoldDB" id="A0A1W1C502"/>
<reference evidence="3" key="1">
    <citation type="submission" date="2016-10" db="EMBL/GenBank/DDBJ databases">
        <authorList>
            <person name="de Groot N.N."/>
        </authorList>
    </citation>
    <scope>NUCLEOTIDE SEQUENCE</scope>
</reference>
<evidence type="ECO:0000259" key="2">
    <source>
        <dbReference type="PROSITE" id="PS51866"/>
    </source>
</evidence>
<dbReference type="EMBL" id="FPHB01000048">
    <property type="protein sequence ID" value="SFV60814.1"/>
    <property type="molecule type" value="Genomic_DNA"/>
</dbReference>
<gene>
    <name evidence="3" type="ORF">MNB_SM-7-805</name>
</gene>
<evidence type="ECO:0000256" key="1">
    <source>
        <dbReference type="ARBA" id="ARBA00022505"/>
    </source>
</evidence>
<keyword evidence="1" id="KW-0500">Molybdenum</keyword>
<evidence type="ECO:0000313" key="3">
    <source>
        <dbReference type="EMBL" id="SFV60814.1"/>
    </source>
</evidence>
<accession>A0A1W1C502</accession>
<dbReference type="SUPFAM" id="SSF50331">
    <property type="entry name" value="MOP-like"/>
    <property type="match status" value="1"/>
</dbReference>